<feature type="region of interest" description="Disordered" evidence="1">
    <location>
        <begin position="55"/>
        <end position="78"/>
    </location>
</feature>
<protein>
    <submittedName>
        <fullName evidence="2">Uncharacterized protein</fullName>
    </submittedName>
</protein>
<feature type="region of interest" description="Disordered" evidence="1">
    <location>
        <begin position="23"/>
        <end position="42"/>
    </location>
</feature>
<dbReference type="EMBL" id="JAPZBU010000003">
    <property type="protein sequence ID" value="KAJ5414202.1"/>
    <property type="molecule type" value="Genomic_DNA"/>
</dbReference>
<dbReference type="Proteomes" id="UP001147747">
    <property type="component" value="Unassembled WGS sequence"/>
</dbReference>
<sequence length="78" mass="9034">MAKRRAARLKGVWKAECWKGVDRVESSQGQNERRPGENEAKVKEVNRVKILLPLPRKKRKDERTMKHGGERVKKGKKG</sequence>
<dbReference type="RefSeq" id="XP_056494048.1">
    <property type="nucleotide sequence ID" value="XM_056625466.1"/>
</dbReference>
<gene>
    <name evidence="2" type="ORF">N7509_000829</name>
</gene>
<name>A0A9W9WBB1_9EURO</name>
<comment type="caution">
    <text evidence="2">The sequence shown here is derived from an EMBL/GenBank/DDBJ whole genome shotgun (WGS) entry which is preliminary data.</text>
</comment>
<evidence type="ECO:0000256" key="1">
    <source>
        <dbReference type="SAM" id="MobiDB-lite"/>
    </source>
</evidence>
<dbReference type="GeneID" id="81364446"/>
<evidence type="ECO:0000313" key="3">
    <source>
        <dbReference type="Proteomes" id="UP001147747"/>
    </source>
</evidence>
<feature type="compositionally biased region" description="Basic and acidic residues" evidence="1">
    <location>
        <begin position="61"/>
        <end position="72"/>
    </location>
</feature>
<reference evidence="2" key="1">
    <citation type="submission" date="2022-12" db="EMBL/GenBank/DDBJ databases">
        <authorList>
            <person name="Petersen C."/>
        </authorList>
    </citation>
    <scope>NUCLEOTIDE SEQUENCE</scope>
    <source>
        <strain evidence="2">IBT 29677</strain>
    </source>
</reference>
<keyword evidence="3" id="KW-1185">Reference proteome</keyword>
<evidence type="ECO:0000313" key="2">
    <source>
        <dbReference type="EMBL" id="KAJ5414202.1"/>
    </source>
</evidence>
<dbReference type="AlphaFoldDB" id="A0A9W9WBB1"/>
<reference evidence="2" key="2">
    <citation type="journal article" date="2023" name="IMA Fungus">
        <title>Comparative genomic study of the Penicillium genus elucidates a diverse pangenome and 15 lateral gene transfer events.</title>
        <authorList>
            <person name="Petersen C."/>
            <person name="Sorensen T."/>
            <person name="Nielsen M.R."/>
            <person name="Sondergaard T.E."/>
            <person name="Sorensen J.L."/>
            <person name="Fitzpatrick D.A."/>
            <person name="Frisvad J.C."/>
            <person name="Nielsen K.L."/>
        </authorList>
    </citation>
    <scope>NUCLEOTIDE SEQUENCE</scope>
    <source>
        <strain evidence="2">IBT 29677</strain>
    </source>
</reference>
<organism evidence="2 3">
    <name type="scientific">Penicillium cosmopolitanum</name>
    <dbReference type="NCBI Taxonomy" id="1131564"/>
    <lineage>
        <taxon>Eukaryota</taxon>
        <taxon>Fungi</taxon>
        <taxon>Dikarya</taxon>
        <taxon>Ascomycota</taxon>
        <taxon>Pezizomycotina</taxon>
        <taxon>Eurotiomycetes</taxon>
        <taxon>Eurotiomycetidae</taxon>
        <taxon>Eurotiales</taxon>
        <taxon>Aspergillaceae</taxon>
        <taxon>Penicillium</taxon>
    </lineage>
</organism>
<proteinExistence type="predicted"/>
<accession>A0A9W9WBB1</accession>